<protein>
    <recommendedName>
        <fullName evidence="1">LapA adhesin domain-containing protein</fullName>
    </recommendedName>
</protein>
<reference evidence="2 3" key="1">
    <citation type="submission" date="2022-06" db="EMBL/GenBank/DDBJ databases">
        <title>Thiomicrohabdus sp. nov, an obligately chemolithoautotrophic, sulfur-oxidizing bacterium isolated from beach of Guanyin Mountain. Amoy.</title>
        <authorList>
            <person name="Zhu H."/>
        </authorList>
    </citation>
    <scope>NUCLEOTIDE SEQUENCE [LARGE SCALE GENOMIC DNA]</scope>
    <source>
        <strain evidence="2 3">XGS-01</strain>
    </source>
</reference>
<dbReference type="Proteomes" id="UP001222275">
    <property type="component" value="Chromosome"/>
</dbReference>
<evidence type="ECO:0000259" key="1">
    <source>
        <dbReference type="Pfam" id="PF20579"/>
    </source>
</evidence>
<dbReference type="Pfam" id="PF20579">
    <property type="entry name" value="LapA"/>
    <property type="match status" value="1"/>
</dbReference>
<sequence length="59" mass="6285">MNDVSVNEGTGQATITASLDHTPETELVVTLDNGATVTFGTDYVAGTDVSFNTVQHQQW</sequence>
<evidence type="ECO:0000313" key="2">
    <source>
        <dbReference type="EMBL" id="WEJ62786.1"/>
    </source>
</evidence>
<name>A0ABY8C9Y7_9GAMM</name>
<organism evidence="2 3">
    <name type="scientific">Thiomicrorhabdus lithotrophica</name>
    <dbReference type="NCBI Taxonomy" id="2949997"/>
    <lineage>
        <taxon>Bacteria</taxon>
        <taxon>Pseudomonadati</taxon>
        <taxon>Pseudomonadota</taxon>
        <taxon>Gammaproteobacteria</taxon>
        <taxon>Thiotrichales</taxon>
        <taxon>Piscirickettsiaceae</taxon>
        <taxon>Thiomicrorhabdus</taxon>
    </lineage>
</organism>
<gene>
    <name evidence="2" type="ORF">NR989_00645</name>
</gene>
<dbReference type="EMBL" id="CP102381">
    <property type="protein sequence ID" value="WEJ62786.1"/>
    <property type="molecule type" value="Genomic_DNA"/>
</dbReference>
<dbReference type="RefSeq" id="WP_275595042.1">
    <property type="nucleotide sequence ID" value="NZ_CP102381.1"/>
</dbReference>
<feature type="domain" description="LapA adhesin" evidence="1">
    <location>
        <begin position="4"/>
        <end position="46"/>
    </location>
</feature>
<keyword evidence="3" id="KW-1185">Reference proteome</keyword>
<accession>A0ABY8C9Y7</accession>
<dbReference type="InterPro" id="IPR046779">
    <property type="entry name" value="LapA_adhesin_dom"/>
</dbReference>
<proteinExistence type="predicted"/>
<evidence type="ECO:0000313" key="3">
    <source>
        <dbReference type="Proteomes" id="UP001222275"/>
    </source>
</evidence>